<accession>A0AAW0UR21</accession>
<dbReference type="EMBL" id="JARAKH010000008">
    <property type="protein sequence ID" value="KAK8402200.1"/>
    <property type="molecule type" value="Genomic_DNA"/>
</dbReference>
<organism evidence="2 3">
    <name type="scientific">Scylla paramamosain</name>
    <name type="common">Mud crab</name>
    <dbReference type="NCBI Taxonomy" id="85552"/>
    <lineage>
        <taxon>Eukaryota</taxon>
        <taxon>Metazoa</taxon>
        <taxon>Ecdysozoa</taxon>
        <taxon>Arthropoda</taxon>
        <taxon>Crustacea</taxon>
        <taxon>Multicrustacea</taxon>
        <taxon>Malacostraca</taxon>
        <taxon>Eumalacostraca</taxon>
        <taxon>Eucarida</taxon>
        <taxon>Decapoda</taxon>
        <taxon>Pleocyemata</taxon>
        <taxon>Brachyura</taxon>
        <taxon>Eubrachyura</taxon>
        <taxon>Portunoidea</taxon>
        <taxon>Portunidae</taxon>
        <taxon>Portuninae</taxon>
        <taxon>Scylla</taxon>
    </lineage>
</organism>
<feature type="region of interest" description="Disordered" evidence="1">
    <location>
        <begin position="173"/>
        <end position="255"/>
    </location>
</feature>
<sequence length="458" mass="48948">MGCWPAGQVGGRRVAVVGCVRGGGGVEIVLQTSSGEEIASLDSPEASSAMGKRDAGGTYRRLSQVGHRSLQTTCDATVTYRSELTCRALLTCTHLFLHSQGLARLGHPLLIIYHALLYMKRTCEGARQVCRRLCTHLSGGGHQHPPLDTLQVARNIASPLCFLSRTAAYHDLPPRPDSYTAKHPLQRNASTPETNKTRGHDRDSLPHPSSLTAQPQASRCLLPSPTTTPHSNYTLPSSNINNRVRSGGQVGGTRRDDGVYLAATTTTTTTLHSGPGTDTDTLGRGVHRHALEEEVKEEEEEEEEGEGKLGMKEEGYVVERENGEGVRDLIYAVRERDEESGVSFVLLPIFDAAALAGRVGGVLGACSWWGAGEGRGQLGGDAVIDKNRKRHWASRLIPTPVTAPTCCSSPLPHHTPVTPPALSCPSTSIPSIHICPRISGSNLNTCTFSGVIGTSGNL</sequence>
<dbReference type="AlphaFoldDB" id="A0AAW0UR21"/>
<name>A0AAW0UR21_SCYPA</name>
<feature type="compositionally biased region" description="Polar residues" evidence="1">
    <location>
        <begin position="207"/>
        <end position="217"/>
    </location>
</feature>
<evidence type="ECO:0000313" key="2">
    <source>
        <dbReference type="EMBL" id="KAK8402200.1"/>
    </source>
</evidence>
<feature type="compositionally biased region" description="Polar residues" evidence="1">
    <location>
        <begin position="224"/>
        <end position="244"/>
    </location>
</feature>
<gene>
    <name evidence="2" type="ORF">O3P69_001355</name>
</gene>
<protein>
    <submittedName>
        <fullName evidence="2">Uncharacterized protein</fullName>
    </submittedName>
</protein>
<reference evidence="2 3" key="1">
    <citation type="submission" date="2023-03" db="EMBL/GenBank/DDBJ databases">
        <title>High-quality genome of Scylla paramamosain provides insights in environmental adaptation.</title>
        <authorList>
            <person name="Zhang L."/>
        </authorList>
    </citation>
    <scope>NUCLEOTIDE SEQUENCE [LARGE SCALE GENOMIC DNA]</scope>
    <source>
        <strain evidence="2">LZ_2023a</strain>
        <tissue evidence="2">Muscle</tissue>
    </source>
</reference>
<comment type="caution">
    <text evidence="2">The sequence shown here is derived from an EMBL/GenBank/DDBJ whole genome shotgun (WGS) entry which is preliminary data.</text>
</comment>
<dbReference type="Proteomes" id="UP001487740">
    <property type="component" value="Unassembled WGS sequence"/>
</dbReference>
<keyword evidence="3" id="KW-1185">Reference proteome</keyword>
<evidence type="ECO:0000256" key="1">
    <source>
        <dbReference type="SAM" id="MobiDB-lite"/>
    </source>
</evidence>
<feature type="compositionally biased region" description="Basic and acidic residues" evidence="1">
    <location>
        <begin position="195"/>
        <end position="205"/>
    </location>
</feature>
<evidence type="ECO:0000313" key="3">
    <source>
        <dbReference type="Proteomes" id="UP001487740"/>
    </source>
</evidence>
<proteinExistence type="predicted"/>